<organism evidence="3 4">
    <name type="scientific">Bradyrhizobium denitrificans</name>
    <dbReference type="NCBI Taxonomy" id="2734912"/>
    <lineage>
        <taxon>Bacteria</taxon>
        <taxon>Pseudomonadati</taxon>
        <taxon>Pseudomonadota</taxon>
        <taxon>Alphaproteobacteria</taxon>
        <taxon>Hyphomicrobiales</taxon>
        <taxon>Nitrobacteraceae</taxon>
        <taxon>Bradyrhizobium</taxon>
    </lineage>
</organism>
<name>A0ABS5G629_9BRAD</name>
<protein>
    <submittedName>
        <fullName evidence="3">Tyrosine-protein phosphatase</fullName>
    </submittedName>
</protein>
<dbReference type="SUPFAM" id="SSF52799">
    <property type="entry name" value="(Phosphotyrosine protein) phosphatases II"/>
    <property type="match status" value="1"/>
</dbReference>
<dbReference type="InterPro" id="IPR029021">
    <property type="entry name" value="Prot-tyrosine_phosphatase-like"/>
</dbReference>
<dbReference type="RefSeq" id="WP_012044359.1">
    <property type="nucleotide sequence ID" value="NZ_JABFDP010000014.1"/>
</dbReference>
<evidence type="ECO:0000313" key="3">
    <source>
        <dbReference type="EMBL" id="MBR1136767.1"/>
    </source>
</evidence>
<feature type="domain" description="Tyrosine specific protein phosphatases" evidence="2">
    <location>
        <begin position="115"/>
        <end position="200"/>
    </location>
</feature>
<dbReference type="InterPro" id="IPR026893">
    <property type="entry name" value="Tyr/Ser_Pase_IphP-type"/>
</dbReference>
<dbReference type="InterPro" id="IPR016130">
    <property type="entry name" value="Tyr_Pase_AS"/>
</dbReference>
<gene>
    <name evidence="3" type="ORF">JQ619_13395</name>
</gene>
<keyword evidence="4" id="KW-1185">Reference proteome</keyword>
<dbReference type="EMBL" id="JAFCLK010000011">
    <property type="protein sequence ID" value="MBR1136767.1"/>
    <property type="molecule type" value="Genomic_DNA"/>
</dbReference>
<reference evidence="4" key="1">
    <citation type="journal article" date="2021" name="ISME J.">
        <title>Evolutionary origin and ecological implication of a unique nif island in free-living Bradyrhizobium lineages.</title>
        <authorList>
            <person name="Tao J."/>
        </authorList>
    </citation>
    <scope>NUCLEOTIDE SEQUENCE [LARGE SCALE GENOMIC DNA]</scope>
    <source>
        <strain evidence="4">SZCCT0094</strain>
    </source>
</reference>
<dbReference type="PROSITE" id="PS00383">
    <property type="entry name" value="TYR_PHOSPHATASE_1"/>
    <property type="match status" value="1"/>
</dbReference>
<dbReference type="InterPro" id="IPR000387">
    <property type="entry name" value="Tyr_Pase_dom"/>
</dbReference>
<dbReference type="PANTHER" id="PTHR31126:SF1">
    <property type="entry name" value="TYROSINE SPECIFIC PROTEIN PHOSPHATASES DOMAIN-CONTAINING PROTEIN"/>
    <property type="match status" value="1"/>
</dbReference>
<dbReference type="Gene3D" id="3.90.190.10">
    <property type="entry name" value="Protein tyrosine phosphatase superfamily"/>
    <property type="match status" value="1"/>
</dbReference>
<evidence type="ECO:0000256" key="1">
    <source>
        <dbReference type="ARBA" id="ARBA00009580"/>
    </source>
</evidence>
<sequence length="247" mass="27892">MLDPNRRHLGLQGASNFRDLGGYPSSHGRHVRWRQLFRSNHLGQLTTSDTAVLRQLGIRTAFDFRGRDERLAGLCALDDIAVHSLSIEPSVVPALRARAMAGRLNAEDALGLMRDSYRNYIRNHTPRFRTLFDHLLRDTAPLVIHCTAGKDRTGVACALLLHALEVPEDVIFEDYLLTNQFYRRDSAVRPDLPEEILQAIRTVQASFLTAAFDAIRDDHGGLEHYLRDGLGLGAAERRALQDRYLTR</sequence>
<dbReference type="Proteomes" id="UP001314635">
    <property type="component" value="Unassembled WGS sequence"/>
</dbReference>
<dbReference type="PANTHER" id="PTHR31126">
    <property type="entry name" value="TYROSINE-PROTEIN PHOSPHATASE"/>
    <property type="match status" value="1"/>
</dbReference>
<dbReference type="Pfam" id="PF13350">
    <property type="entry name" value="Y_phosphatase3"/>
    <property type="match status" value="1"/>
</dbReference>
<dbReference type="PROSITE" id="PS50056">
    <property type="entry name" value="TYR_PHOSPHATASE_2"/>
    <property type="match status" value="1"/>
</dbReference>
<comment type="caution">
    <text evidence="3">The sequence shown here is derived from an EMBL/GenBank/DDBJ whole genome shotgun (WGS) entry which is preliminary data.</text>
</comment>
<comment type="similarity">
    <text evidence="1">Belongs to the protein-tyrosine phosphatase family.</text>
</comment>
<accession>A0ABS5G629</accession>
<proteinExistence type="inferred from homology"/>
<evidence type="ECO:0000259" key="2">
    <source>
        <dbReference type="PROSITE" id="PS50056"/>
    </source>
</evidence>
<evidence type="ECO:0000313" key="4">
    <source>
        <dbReference type="Proteomes" id="UP001314635"/>
    </source>
</evidence>